<evidence type="ECO:0000313" key="2">
    <source>
        <dbReference type="EMBL" id="GJT35479.1"/>
    </source>
</evidence>
<feature type="region of interest" description="Disordered" evidence="1">
    <location>
        <begin position="174"/>
        <end position="214"/>
    </location>
</feature>
<dbReference type="Proteomes" id="UP001151760">
    <property type="component" value="Unassembled WGS sequence"/>
</dbReference>
<evidence type="ECO:0000313" key="3">
    <source>
        <dbReference type="Proteomes" id="UP001151760"/>
    </source>
</evidence>
<feature type="compositionally biased region" description="Polar residues" evidence="1">
    <location>
        <begin position="244"/>
        <end position="253"/>
    </location>
</feature>
<reference evidence="2" key="1">
    <citation type="journal article" date="2022" name="Int. J. Mol. Sci.">
        <title>Draft Genome of Tanacetum Coccineum: Genomic Comparison of Closely Related Tanacetum-Family Plants.</title>
        <authorList>
            <person name="Yamashiro T."/>
            <person name="Shiraishi A."/>
            <person name="Nakayama K."/>
            <person name="Satake H."/>
        </authorList>
    </citation>
    <scope>NUCLEOTIDE SEQUENCE</scope>
</reference>
<accession>A0ABQ5D981</accession>
<sequence>MGLADAKSRLLRWILLLQEFNLEIRDKKGAENVAADHLSRLENPHKSKLEKKDITESFPLESLGKVEEVKEINVNDNVLKSCLRKSLPSSLLKWNIKLFGALSKTNLDLNLAGKNRKSQINELNELRDEAYENSLLYKEKTKRFSGFWRIHGSKLWKNKAMPTISIDGLQSSLHKERISKSKRAKTSKNRQEMKRQVQEKDLKPISKAGSRPPFLLAKLSKKPEESLILPSKEVNAEESADKGISTSSPPTTRLQHAEEFVITADATKSLDASKSVEVQGIQPNTVDVEPLHVIKFKGHCKQPLLIFSRRECLYLHLGDDTERLKRLMFDPKNSDFSKINLSNQIVKKKEIAKEHSLVIPTDGESKSPFDTESEIKGSGPTNMMLDNVVSVSELSSMPDDDLQSVLAFDTVNLSGHLDHVCEEVSNLHSKIADMESSTLQSVSDEITISVPTLINNALKDQLLGLLTDALKECLPSILKDSLPTSLHKAMALTKVLKSEMRQSVTSKVCSGMQEVRDR</sequence>
<reference evidence="2" key="2">
    <citation type="submission" date="2022-01" db="EMBL/GenBank/DDBJ databases">
        <authorList>
            <person name="Yamashiro T."/>
            <person name="Shiraishi A."/>
            <person name="Satake H."/>
            <person name="Nakayama K."/>
        </authorList>
    </citation>
    <scope>NUCLEOTIDE SEQUENCE</scope>
</reference>
<name>A0ABQ5D981_9ASTR</name>
<evidence type="ECO:0008006" key="4">
    <source>
        <dbReference type="Google" id="ProtNLM"/>
    </source>
</evidence>
<keyword evidence="3" id="KW-1185">Reference proteome</keyword>
<comment type="caution">
    <text evidence="2">The sequence shown here is derived from an EMBL/GenBank/DDBJ whole genome shotgun (WGS) entry which is preliminary data.</text>
</comment>
<proteinExistence type="predicted"/>
<feature type="region of interest" description="Disordered" evidence="1">
    <location>
        <begin position="231"/>
        <end position="253"/>
    </location>
</feature>
<evidence type="ECO:0000256" key="1">
    <source>
        <dbReference type="SAM" id="MobiDB-lite"/>
    </source>
</evidence>
<feature type="compositionally biased region" description="Basic and acidic residues" evidence="1">
    <location>
        <begin position="189"/>
        <end position="204"/>
    </location>
</feature>
<protein>
    <recommendedName>
        <fullName evidence="4">Reverse transcriptase domain-containing protein</fullName>
    </recommendedName>
</protein>
<dbReference type="EMBL" id="BQNB010015053">
    <property type="protein sequence ID" value="GJT35479.1"/>
    <property type="molecule type" value="Genomic_DNA"/>
</dbReference>
<organism evidence="2 3">
    <name type="scientific">Tanacetum coccineum</name>
    <dbReference type="NCBI Taxonomy" id="301880"/>
    <lineage>
        <taxon>Eukaryota</taxon>
        <taxon>Viridiplantae</taxon>
        <taxon>Streptophyta</taxon>
        <taxon>Embryophyta</taxon>
        <taxon>Tracheophyta</taxon>
        <taxon>Spermatophyta</taxon>
        <taxon>Magnoliopsida</taxon>
        <taxon>eudicotyledons</taxon>
        <taxon>Gunneridae</taxon>
        <taxon>Pentapetalae</taxon>
        <taxon>asterids</taxon>
        <taxon>campanulids</taxon>
        <taxon>Asterales</taxon>
        <taxon>Asteraceae</taxon>
        <taxon>Asteroideae</taxon>
        <taxon>Anthemideae</taxon>
        <taxon>Anthemidinae</taxon>
        <taxon>Tanacetum</taxon>
    </lineage>
</organism>
<gene>
    <name evidence="2" type="ORF">Tco_0925898</name>
</gene>